<keyword evidence="8" id="KW-0418">Kinase</keyword>
<comment type="catalytic activity">
    <reaction evidence="10">
        <text>L-threonyl-[protein] + ATP = O-phospho-L-threonyl-[protein] + ADP + H(+)</text>
        <dbReference type="Rhea" id="RHEA:46608"/>
        <dbReference type="Rhea" id="RHEA-COMP:11060"/>
        <dbReference type="Rhea" id="RHEA-COMP:11605"/>
        <dbReference type="ChEBI" id="CHEBI:15378"/>
        <dbReference type="ChEBI" id="CHEBI:30013"/>
        <dbReference type="ChEBI" id="CHEBI:30616"/>
        <dbReference type="ChEBI" id="CHEBI:61977"/>
        <dbReference type="ChEBI" id="CHEBI:456216"/>
        <dbReference type="EC" id="2.7.11.1"/>
    </reaction>
</comment>
<dbReference type="PROSITE" id="PS50011">
    <property type="entry name" value="PROTEIN_KINASE_DOM"/>
    <property type="match status" value="1"/>
</dbReference>
<dbReference type="OrthoDB" id="193931at2759"/>
<evidence type="ECO:0000256" key="1">
    <source>
        <dbReference type="ARBA" id="ARBA00004266"/>
    </source>
</evidence>
<keyword evidence="7 12" id="KW-0547">Nucleotide-binding</keyword>
<dbReference type="InterPro" id="IPR000719">
    <property type="entry name" value="Prot_kinase_dom"/>
</dbReference>
<dbReference type="GO" id="GO:0005935">
    <property type="term" value="C:cellular bud neck"/>
    <property type="evidence" value="ECO:0007669"/>
    <property type="project" value="UniProtKB-SubCell"/>
</dbReference>
<evidence type="ECO:0000256" key="4">
    <source>
        <dbReference type="ARBA" id="ARBA00022527"/>
    </source>
</evidence>
<feature type="region of interest" description="Disordered" evidence="13">
    <location>
        <begin position="1"/>
        <end position="54"/>
    </location>
</feature>
<evidence type="ECO:0000313" key="15">
    <source>
        <dbReference type="EMBL" id="KAG0141115.1"/>
    </source>
</evidence>
<feature type="region of interest" description="Disordered" evidence="13">
    <location>
        <begin position="815"/>
        <end position="867"/>
    </location>
</feature>
<feature type="compositionally biased region" description="Basic and acidic residues" evidence="13">
    <location>
        <begin position="690"/>
        <end position="701"/>
    </location>
</feature>
<evidence type="ECO:0000256" key="3">
    <source>
        <dbReference type="ARBA" id="ARBA00012513"/>
    </source>
</evidence>
<feature type="region of interest" description="Disordered" evidence="13">
    <location>
        <begin position="584"/>
        <end position="608"/>
    </location>
</feature>
<dbReference type="AlphaFoldDB" id="A0A9P6T713"/>
<evidence type="ECO:0000256" key="8">
    <source>
        <dbReference type="ARBA" id="ARBA00022777"/>
    </source>
</evidence>
<feature type="compositionally biased region" description="Low complexity" evidence="13">
    <location>
        <begin position="723"/>
        <end position="742"/>
    </location>
</feature>
<dbReference type="SUPFAM" id="SSF56112">
    <property type="entry name" value="Protein kinase-like (PK-like)"/>
    <property type="match status" value="1"/>
</dbReference>
<evidence type="ECO:0000256" key="9">
    <source>
        <dbReference type="ARBA" id="ARBA00022840"/>
    </source>
</evidence>
<evidence type="ECO:0000256" key="7">
    <source>
        <dbReference type="ARBA" id="ARBA00022741"/>
    </source>
</evidence>
<comment type="subcellular location">
    <subcellularLocation>
        <location evidence="1">Bud neck</location>
    </subcellularLocation>
</comment>
<keyword evidence="16" id="KW-1185">Reference proteome</keyword>
<dbReference type="CDD" id="cd14081">
    <property type="entry name" value="STKc_BRSK1_2"/>
    <property type="match status" value="1"/>
</dbReference>
<feature type="compositionally biased region" description="Low complexity" evidence="13">
    <location>
        <begin position="443"/>
        <end position="455"/>
    </location>
</feature>
<evidence type="ECO:0000256" key="5">
    <source>
        <dbReference type="ARBA" id="ARBA00022553"/>
    </source>
</evidence>
<feature type="region of interest" description="Disordered" evidence="13">
    <location>
        <begin position="443"/>
        <end position="549"/>
    </location>
</feature>
<keyword evidence="6" id="KW-0808">Transferase</keyword>
<feature type="compositionally biased region" description="Acidic residues" evidence="13">
    <location>
        <begin position="660"/>
        <end position="675"/>
    </location>
</feature>
<evidence type="ECO:0000259" key="14">
    <source>
        <dbReference type="PROSITE" id="PS50011"/>
    </source>
</evidence>
<dbReference type="Gene3D" id="1.10.510.10">
    <property type="entry name" value="Transferase(Phosphotransferase) domain 1"/>
    <property type="match status" value="1"/>
</dbReference>
<evidence type="ECO:0000256" key="12">
    <source>
        <dbReference type="PROSITE-ProRule" id="PRU10141"/>
    </source>
</evidence>
<dbReference type="InterPro" id="IPR011009">
    <property type="entry name" value="Kinase-like_dom_sf"/>
</dbReference>
<evidence type="ECO:0000256" key="6">
    <source>
        <dbReference type="ARBA" id="ARBA00022679"/>
    </source>
</evidence>
<name>A0A9P6T713_9BASI</name>
<sequence>MASNQPLSPPRQRKSEPARPPANQGPNIRAPTGRNSGVRGEKEDPKRIGPWKIGKIIGKGSSGRVKIAKHSVTGQYAAVKIVPKHILLSSRMSVNEAGAKADKMLLGIEREIVIMKLIEHPNVMSLYDVWETGSELYLIMEFVEGGELFDYLVNRGKLREDEALHYFQQIICGVDYCHRFNICHRDLKPENLLLDSKRNIKIADFGMAALEASDKLLETSCGSPHYASPEIVSGLTYHGSSSDIWSCGVILFALLIGRLPFDDENVGALLNKVRIGQFWMPDELSPYAKSLIRGMLTVDPEKRFTMDQIKAHPWFTRLPPRPQPAYIAPPTPDQITKAVGKASELDYDIVSNLRTLWFGASEESIVTALISDEKCWEKVFYFLLAKYRQKHLENFNEGESAVVPQPTGRASKPKTKRAPREHVVKTGVGAVRSRSRQSIISLRTRAATGTSSASSPKQSVAGSPKHVVTRPAPAAPKPVVRAVQAEVGDVASGLTTPRKPVPVEEPTPSPMTTRSPRPLPKVPQRISRISTEAGHPSSTETTTPARANTYSVGATVPQILLQKATPSPAPRVRTSVGRRAEILEASATSSPSPTPKSPRSPTPSIKIPQTGDAAMQRFFHDIVDQLQTMSMRSPNLHEGALGGSAPNSPYMGTPSGESENQFEDAYEDEEDDYENYDQASSIRSGPQSMDSHKNSEDDRSSEFVIVADSSIVPTGSRKKTRSRPLSILRSSRNSNSRAQTRSLAKQQVKAQLLSKQSSQEMGYSDHSSTRRVSSSQGSSSGAAIPSDKENTSSSILGESSQIHRVNKGKGREAMGFLVHSPSPHMPGAFETEGRSSRKGGKSFKRGKDESLSPGPPSPLSPASSVFTDDGVPPSPRVSWFANLFAWKAVTYQLMSVDNCTATRVEAKRSLEHLGCVTVVEKSEGALMLRCKYDDRSGGASRLVKFKVEFIAQNTSGSGTPTLGISPRIESNSRNVYATCMNLTLEKGNATTFKLICNGIRKLWELDIPKNVSVGLGVRLIPSPIHSPVV</sequence>
<dbReference type="PANTHER" id="PTHR24346:SF110">
    <property type="entry name" value="NON-SPECIFIC SERINE_THREONINE PROTEIN KINASE"/>
    <property type="match status" value="1"/>
</dbReference>
<feature type="binding site" evidence="12">
    <location>
        <position position="80"/>
    </location>
    <ligand>
        <name>ATP</name>
        <dbReference type="ChEBI" id="CHEBI:30616"/>
    </ligand>
</feature>
<gene>
    <name evidence="15" type="ORF">CROQUDRAFT_136332</name>
</gene>
<reference evidence="15" key="1">
    <citation type="submission" date="2013-11" db="EMBL/GenBank/DDBJ databases">
        <title>Genome sequence of the fusiform rust pathogen reveals effectors for host alternation and coevolution with pine.</title>
        <authorList>
            <consortium name="DOE Joint Genome Institute"/>
            <person name="Smith K."/>
            <person name="Pendleton A."/>
            <person name="Kubisiak T."/>
            <person name="Anderson C."/>
            <person name="Salamov A."/>
            <person name="Aerts A."/>
            <person name="Riley R."/>
            <person name="Clum A."/>
            <person name="Lindquist E."/>
            <person name="Ence D."/>
            <person name="Campbell M."/>
            <person name="Kronenberg Z."/>
            <person name="Feau N."/>
            <person name="Dhillon B."/>
            <person name="Hamelin R."/>
            <person name="Burleigh J."/>
            <person name="Smith J."/>
            <person name="Yandell M."/>
            <person name="Nelson C."/>
            <person name="Grigoriev I."/>
            <person name="Davis J."/>
        </authorList>
    </citation>
    <scope>NUCLEOTIDE SEQUENCE</scope>
    <source>
        <strain evidence="15">G11</strain>
    </source>
</reference>
<feature type="domain" description="Protein kinase" evidence="14">
    <location>
        <begin position="51"/>
        <end position="315"/>
    </location>
</feature>
<dbReference type="InterPro" id="IPR017441">
    <property type="entry name" value="Protein_kinase_ATP_BS"/>
</dbReference>
<dbReference type="SMART" id="SM00220">
    <property type="entry name" value="S_TKc"/>
    <property type="match status" value="1"/>
</dbReference>
<organism evidence="15 16">
    <name type="scientific">Cronartium quercuum f. sp. fusiforme G11</name>
    <dbReference type="NCBI Taxonomy" id="708437"/>
    <lineage>
        <taxon>Eukaryota</taxon>
        <taxon>Fungi</taxon>
        <taxon>Dikarya</taxon>
        <taxon>Basidiomycota</taxon>
        <taxon>Pucciniomycotina</taxon>
        <taxon>Pucciniomycetes</taxon>
        <taxon>Pucciniales</taxon>
        <taxon>Coleosporiaceae</taxon>
        <taxon>Cronartium</taxon>
    </lineage>
</organism>
<accession>A0A9P6T713</accession>
<dbReference type="PROSITE" id="PS00107">
    <property type="entry name" value="PROTEIN_KINASE_ATP"/>
    <property type="match status" value="1"/>
</dbReference>
<keyword evidence="4" id="KW-0723">Serine/threonine-protein kinase</keyword>
<evidence type="ECO:0000256" key="2">
    <source>
        <dbReference type="ARBA" id="ARBA00010791"/>
    </source>
</evidence>
<feature type="compositionally biased region" description="Polar residues" evidence="13">
    <location>
        <begin position="791"/>
        <end position="801"/>
    </location>
</feature>
<protein>
    <recommendedName>
        <fullName evidence="3">non-specific serine/threonine protein kinase</fullName>
        <ecNumber evidence="3">2.7.11.1</ecNumber>
    </recommendedName>
</protein>
<keyword evidence="9 12" id="KW-0067">ATP-binding</keyword>
<feature type="compositionally biased region" description="Pro residues" evidence="13">
    <location>
        <begin position="592"/>
        <end position="601"/>
    </location>
</feature>
<dbReference type="EC" id="2.7.11.1" evidence="3"/>
<feature type="compositionally biased region" description="Polar residues" evidence="13">
    <location>
        <begin position="743"/>
        <end position="761"/>
    </location>
</feature>
<comment type="catalytic activity">
    <reaction evidence="11">
        <text>L-seryl-[protein] + ATP = O-phospho-L-seryl-[protein] + ADP + H(+)</text>
        <dbReference type="Rhea" id="RHEA:17989"/>
        <dbReference type="Rhea" id="RHEA-COMP:9863"/>
        <dbReference type="Rhea" id="RHEA-COMP:11604"/>
        <dbReference type="ChEBI" id="CHEBI:15378"/>
        <dbReference type="ChEBI" id="CHEBI:29999"/>
        <dbReference type="ChEBI" id="CHEBI:30616"/>
        <dbReference type="ChEBI" id="CHEBI:83421"/>
        <dbReference type="ChEBI" id="CHEBI:456216"/>
        <dbReference type="EC" id="2.7.11.1"/>
    </reaction>
</comment>
<proteinExistence type="inferred from homology"/>
<dbReference type="PROSITE" id="PS00108">
    <property type="entry name" value="PROTEIN_KINASE_ST"/>
    <property type="match status" value="1"/>
</dbReference>
<dbReference type="GO" id="GO:0004674">
    <property type="term" value="F:protein serine/threonine kinase activity"/>
    <property type="evidence" value="ECO:0007669"/>
    <property type="project" value="UniProtKB-KW"/>
</dbReference>
<dbReference type="GO" id="GO:0035556">
    <property type="term" value="P:intracellular signal transduction"/>
    <property type="evidence" value="ECO:0007669"/>
    <property type="project" value="TreeGrafter"/>
</dbReference>
<dbReference type="Pfam" id="PF00069">
    <property type="entry name" value="Pkinase"/>
    <property type="match status" value="1"/>
</dbReference>
<evidence type="ECO:0000313" key="16">
    <source>
        <dbReference type="Proteomes" id="UP000886653"/>
    </source>
</evidence>
<feature type="region of interest" description="Disordered" evidence="13">
    <location>
        <begin position="398"/>
        <end position="422"/>
    </location>
</feature>
<feature type="compositionally biased region" description="Low complexity" evidence="13">
    <location>
        <begin position="469"/>
        <end position="485"/>
    </location>
</feature>
<dbReference type="FunFam" id="1.10.510.10:FF:000394">
    <property type="entry name" value="Serine/threonine-protein kinase HSL1"/>
    <property type="match status" value="1"/>
</dbReference>
<dbReference type="GO" id="GO:0005524">
    <property type="term" value="F:ATP binding"/>
    <property type="evidence" value="ECO:0007669"/>
    <property type="project" value="UniProtKB-UniRule"/>
</dbReference>
<dbReference type="PANTHER" id="PTHR24346">
    <property type="entry name" value="MAP/MICROTUBULE AFFINITY-REGULATING KINASE"/>
    <property type="match status" value="1"/>
</dbReference>
<feature type="compositionally biased region" description="Polar residues" evidence="13">
    <location>
        <begin position="678"/>
        <end position="689"/>
    </location>
</feature>
<evidence type="ECO:0000256" key="13">
    <source>
        <dbReference type="SAM" id="MobiDB-lite"/>
    </source>
</evidence>
<dbReference type="GO" id="GO:0005940">
    <property type="term" value="C:septin ring"/>
    <property type="evidence" value="ECO:0007669"/>
    <property type="project" value="UniProtKB-ARBA"/>
</dbReference>
<comment type="similarity">
    <text evidence="2">Belongs to the protein kinase superfamily. CAMK Ser/Thr protein kinase family. NIM1 subfamily.</text>
</comment>
<dbReference type="Proteomes" id="UP000886653">
    <property type="component" value="Unassembled WGS sequence"/>
</dbReference>
<feature type="region of interest" description="Disordered" evidence="13">
    <location>
        <begin position="714"/>
        <end position="801"/>
    </location>
</feature>
<keyword evidence="5" id="KW-0597">Phosphoprotein</keyword>
<evidence type="ECO:0000256" key="10">
    <source>
        <dbReference type="ARBA" id="ARBA00047899"/>
    </source>
</evidence>
<evidence type="ECO:0000256" key="11">
    <source>
        <dbReference type="ARBA" id="ARBA00048679"/>
    </source>
</evidence>
<feature type="compositionally biased region" description="Low complexity" evidence="13">
    <location>
        <begin position="764"/>
        <end position="785"/>
    </location>
</feature>
<feature type="region of interest" description="Disordered" evidence="13">
    <location>
        <begin position="634"/>
        <end position="701"/>
    </location>
</feature>
<feature type="compositionally biased region" description="Polar residues" evidence="13">
    <location>
        <begin position="536"/>
        <end position="549"/>
    </location>
</feature>
<dbReference type="InterPro" id="IPR008271">
    <property type="entry name" value="Ser/Thr_kinase_AS"/>
</dbReference>
<dbReference type="EMBL" id="MU167402">
    <property type="protein sequence ID" value="KAG0141115.1"/>
    <property type="molecule type" value="Genomic_DNA"/>
</dbReference>
<comment type="caution">
    <text evidence="15">The sequence shown here is derived from an EMBL/GenBank/DDBJ whole genome shotgun (WGS) entry which is preliminary data.</text>
</comment>
<feature type="compositionally biased region" description="Pro residues" evidence="13">
    <location>
        <begin position="499"/>
        <end position="509"/>
    </location>
</feature>